<name>L8JEC5_9GAMM</name>
<reference evidence="1 2" key="1">
    <citation type="submission" date="2012-12" db="EMBL/GenBank/DDBJ databases">
        <title>Genome Assembly of Photobacterium sp. AK15.</title>
        <authorList>
            <person name="Khatri I."/>
            <person name="Vaidya B."/>
            <person name="Srinivas T.N.R."/>
            <person name="Subramanian S."/>
            <person name="Pinnaka A."/>
        </authorList>
    </citation>
    <scope>NUCLEOTIDE SEQUENCE [LARGE SCALE GENOMIC DNA]</scope>
    <source>
        <strain evidence="1 2">AK15</strain>
    </source>
</reference>
<comment type="caution">
    <text evidence="1">The sequence shown here is derived from an EMBL/GenBank/DDBJ whole genome shotgun (WGS) entry which is preliminary data.</text>
</comment>
<evidence type="ECO:0000313" key="1">
    <source>
        <dbReference type="EMBL" id="ELR65874.1"/>
    </source>
</evidence>
<dbReference type="AlphaFoldDB" id="L8JEC5"/>
<dbReference type="SUPFAM" id="SSF46785">
    <property type="entry name" value="Winged helix' DNA-binding domain"/>
    <property type="match status" value="1"/>
</dbReference>
<evidence type="ECO:0000313" key="2">
    <source>
        <dbReference type="Proteomes" id="UP000011134"/>
    </source>
</evidence>
<dbReference type="PATRIC" id="fig|1056511.3.peg.2454"/>
<keyword evidence="2" id="KW-1185">Reference proteome</keyword>
<accession>L8JEC5</accession>
<dbReference type="InterPro" id="IPR036390">
    <property type="entry name" value="WH_DNA-bd_sf"/>
</dbReference>
<sequence>MYIRIVELLKQAPLTTDDLLYLLPGVAPSTIYFYLNQLKRRGFIRRINKEYHLQGNKQVLCPCKRCRVLVISWTLDRAGRCKKCQPEKTLSFVAQVFPDKTSHTFAAKLMQTPFRTEALEKLREEAEV</sequence>
<proteinExistence type="predicted"/>
<dbReference type="EMBL" id="AMZO01000016">
    <property type="protein sequence ID" value="ELR65874.1"/>
    <property type="molecule type" value="Genomic_DNA"/>
</dbReference>
<dbReference type="InterPro" id="IPR036388">
    <property type="entry name" value="WH-like_DNA-bd_sf"/>
</dbReference>
<gene>
    <name evidence="1" type="ORF">C942_00961</name>
</gene>
<organism evidence="1 2">
    <name type="scientific">Photobacterium marinum</name>
    <dbReference type="NCBI Taxonomy" id="1056511"/>
    <lineage>
        <taxon>Bacteria</taxon>
        <taxon>Pseudomonadati</taxon>
        <taxon>Pseudomonadota</taxon>
        <taxon>Gammaproteobacteria</taxon>
        <taxon>Vibrionales</taxon>
        <taxon>Vibrionaceae</taxon>
        <taxon>Photobacterium</taxon>
    </lineage>
</organism>
<dbReference type="Gene3D" id="1.10.10.10">
    <property type="entry name" value="Winged helix-like DNA-binding domain superfamily/Winged helix DNA-binding domain"/>
    <property type="match status" value="1"/>
</dbReference>
<protein>
    <submittedName>
        <fullName evidence="1">Uncharacterized protein</fullName>
    </submittedName>
</protein>
<dbReference type="Proteomes" id="UP000011134">
    <property type="component" value="Unassembled WGS sequence"/>
</dbReference>
<dbReference type="RefSeq" id="WP_007466010.1">
    <property type="nucleotide sequence ID" value="NZ_AMZO01000016.1"/>
</dbReference>